<dbReference type="EMBL" id="NKJJ02000002">
    <property type="protein sequence ID" value="TPR04935.1"/>
    <property type="molecule type" value="Genomic_DNA"/>
</dbReference>
<dbReference type="VEuPathDB" id="FungiDB:ATCC64974_93950"/>
<keyword evidence="3" id="KW-0539">Nucleus</keyword>
<protein>
    <submittedName>
        <fullName evidence="5">CTLH/CRA C-terminal to LisH motif domain family protein</fullName>
    </submittedName>
</protein>
<keyword evidence="2" id="KW-0804">Transcription</keyword>
<dbReference type="VEuPathDB" id="FungiDB:ASPNIDRAFT2_1147185"/>
<feature type="region of interest" description="Disordered" evidence="4">
    <location>
        <begin position="462"/>
        <end position="492"/>
    </location>
</feature>
<feature type="compositionally biased region" description="Low complexity" evidence="4">
    <location>
        <begin position="482"/>
        <end position="492"/>
    </location>
</feature>
<evidence type="ECO:0000256" key="1">
    <source>
        <dbReference type="ARBA" id="ARBA00023015"/>
    </source>
</evidence>
<sequence>MAQGSSRRLEELPVELLEAILAAAPDITTLEAAAMTGPCLYNAFKGAEQLIVRPVVLRQFDPSLIHDVLATHASNKIDHQSTEQVETFMVPYLARDQHYFEASMNWRLSEALLIDRLDKAVKYLVDRLAAEALPVPSTSASQNLSSFLPPSKTERNRISRSLYRFHANCNLQQEWDAIAARSAGFAPWENEQLYCIYDFLMRMVKQVIEDPNLRSNWPQYISQVSDTAFHNYLQFHLSLGLTHVRRFALQKEKQLQQIVHVTRATPRIDQQLSFLYNGLHPVSRWPPLEHALGDFDAEDEKKYIPQPWYHDPDSGPEDIWRWAHRDEEAGGFVGNFAQAVLRQWAYVMWDRGRIDGWFVFIRPWMSTSRRYLERLGQDSDELLSDGLELEMRERLLLRHRRIGLKLYDPETWACRCDWGKPSCSQCIRAKVDCPGYRSALEYKFRDQSRDVIRKAQLKAERESEEISKRQKRTVKGNSNQMLTYSSSPSSNLSYPTAELAKGYLFVNYIAKGDRGAYMPYLSTLANHLESSAVNDALTAAGLAALSNIYRSRQLMYTARQHYMTALSQTSSSLSHAHLSTRDETLATVVLLSMFEVLTCSDGLFINRWIKHLDGAAILIETRGPEQLTRPEGLALFSQLRTQIVLSHIYRQKHTSAMIRRLSQETAKYRPNKDDAIVDRLSSVTIPLGDLCAAIKEGTISCPSEIVRYALNLDAQIQSIMSDIPASMGYKTVNVALAQGVPTVDTVWGAQYHTYRDITVSSFWNNYRSARLVLLELIVEAIGAMNIHFPGNTKEEHQHLLRECQQISRRLVEDICASVPFHLGSVVDDSHVDKFSGSTTFKSSDANKHRASKPPHLSSESPFGAPAAGGFALMWPLLIAADSGYAPRELRSWIIHCLDKIGHSMGINQALAMAQLVREGESTRAWLSPEYSSPKRDGQEGGSWNEAEAL</sequence>
<evidence type="ECO:0000313" key="6">
    <source>
        <dbReference type="Proteomes" id="UP000197666"/>
    </source>
</evidence>
<evidence type="ECO:0000256" key="3">
    <source>
        <dbReference type="ARBA" id="ARBA00023242"/>
    </source>
</evidence>
<organism evidence="5 6">
    <name type="scientific">Aspergillus niger</name>
    <dbReference type="NCBI Taxonomy" id="5061"/>
    <lineage>
        <taxon>Eukaryota</taxon>
        <taxon>Fungi</taxon>
        <taxon>Dikarya</taxon>
        <taxon>Ascomycota</taxon>
        <taxon>Pezizomycotina</taxon>
        <taxon>Eurotiomycetes</taxon>
        <taxon>Eurotiomycetidae</taxon>
        <taxon>Eurotiales</taxon>
        <taxon>Aspergillaceae</taxon>
        <taxon>Aspergillus</taxon>
        <taxon>Aspergillus subgen. Circumdati</taxon>
    </lineage>
</organism>
<name>A0A505IA63_ASPNG</name>
<feature type="region of interest" description="Disordered" evidence="4">
    <location>
        <begin position="927"/>
        <end position="949"/>
    </location>
</feature>
<reference evidence="6" key="1">
    <citation type="submission" date="2018-10" db="EMBL/GenBank/DDBJ databases">
        <title>FDA dAtabase for Regulatory Grade micrObial Sequences (FDA-ARGOS): Supporting development and validation of Infectious Disease Dx tests.</title>
        <authorList>
            <person name="Kerrigan L."/>
            <person name="Tallon L."/>
            <person name="Sadzewicz L."/>
            <person name="Sengamalay N."/>
            <person name="Ott S."/>
            <person name="Godinez A."/>
            <person name="Nagaraj S."/>
            <person name="Vavikolanu K."/>
            <person name="Nadendla S."/>
            <person name="George J."/>
            <person name="Sichtig H."/>
        </authorList>
    </citation>
    <scope>NUCLEOTIDE SEQUENCE [LARGE SCALE GENOMIC DNA]</scope>
    <source>
        <strain evidence="6">FDAARGOS_311</strain>
    </source>
</reference>
<dbReference type="CDD" id="cd00067">
    <property type="entry name" value="GAL4"/>
    <property type="match status" value="1"/>
</dbReference>
<gene>
    <name evidence="5" type="ORF">CAN33_0032220</name>
</gene>
<dbReference type="PANTHER" id="PTHR38791:SF5">
    <property type="entry name" value="TRANSCRIPTION FACTOR DBAG-RELATED"/>
    <property type="match status" value="1"/>
</dbReference>
<evidence type="ECO:0000256" key="2">
    <source>
        <dbReference type="ARBA" id="ARBA00023163"/>
    </source>
</evidence>
<dbReference type="VEuPathDB" id="FungiDB:An11g09210"/>
<dbReference type="Proteomes" id="UP000197666">
    <property type="component" value="Unassembled WGS sequence"/>
</dbReference>
<dbReference type="InterPro" id="IPR001138">
    <property type="entry name" value="Zn2Cys6_DnaBD"/>
</dbReference>
<dbReference type="PANTHER" id="PTHR38791">
    <property type="entry name" value="ZN(II)2CYS6 TRANSCRIPTION FACTOR (EUROFUNG)-RELATED-RELATED"/>
    <property type="match status" value="1"/>
</dbReference>
<dbReference type="InterPro" id="IPR053175">
    <property type="entry name" value="DHMBA_Reg_Transcription_Factor"/>
</dbReference>
<dbReference type="GO" id="GO:0000981">
    <property type="term" value="F:DNA-binding transcription factor activity, RNA polymerase II-specific"/>
    <property type="evidence" value="ECO:0007669"/>
    <property type="project" value="InterPro"/>
</dbReference>
<dbReference type="AlphaFoldDB" id="A0A505IA63"/>
<feature type="region of interest" description="Disordered" evidence="4">
    <location>
        <begin position="837"/>
        <end position="860"/>
    </location>
</feature>
<dbReference type="VEuPathDB" id="FungiDB:M747DRAFT_242847"/>
<evidence type="ECO:0000256" key="4">
    <source>
        <dbReference type="SAM" id="MobiDB-lite"/>
    </source>
</evidence>
<dbReference type="VEuPathDB" id="FungiDB:ATCC64974_93940"/>
<keyword evidence="1" id="KW-0805">Transcription regulation</keyword>
<comment type="caution">
    <text evidence="5">The sequence shown here is derived from an EMBL/GenBank/DDBJ whole genome shotgun (WGS) entry which is preliminary data.</text>
</comment>
<proteinExistence type="predicted"/>
<dbReference type="GO" id="GO:0008270">
    <property type="term" value="F:zinc ion binding"/>
    <property type="evidence" value="ECO:0007669"/>
    <property type="project" value="InterPro"/>
</dbReference>
<accession>A0A505IA63</accession>
<evidence type="ECO:0000313" key="5">
    <source>
        <dbReference type="EMBL" id="TPR04935.1"/>
    </source>
</evidence>